<evidence type="ECO:0000313" key="2">
    <source>
        <dbReference type="Proteomes" id="UP000887540"/>
    </source>
</evidence>
<dbReference type="InterPro" id="IPR056072">
    <property type="entry name" value="SNTX_MACPF/CDC-like_dom"/>
</dbReference>
<keyword evidence="2" id="KW-1185">Reference proteome</keyword>
<name>A0A914CY18_9BILA</name>
<dbReference type="Proteomes" id="UP000887540">
    <property type="component" value="Unplaced"/>
</dbReference>
<dbReference type="InterPro" id="IPR052090">
    <property type="entry name" value="Cytolytic_pore-forming_toxin"/>
</dbReference>
<dbReference type="AlphaFoldDB" id="A0A914CY18"/>
<feature type="domain" description="SNTX MACPF/CDC-like" evidence="1">
    <location>
        <begin position="6"/>
        <end position="208"/>
    </location>
</feature>
<sequence length="569" mass="65905">MSSKASDKISKLGIKEELQLSVLCGAVSVGGSAKYIEEHKPSKKAVQCSFVQKIRTVDESINIKHVGLRDIYSKTIGEDGTHVVFKISWGANATVTLTYENEENLVHREIQDELKLKLEKLKSFVDIPMLPEESSGNMKSNKILKNEQLNFYLNADVMANDQGAPRTLDEASEFIRNMPQRVKETEKGKGKKLFFHLIPLSVMKKQLGIQLGPEAILCSIQSSILKDLQRVFDELEESDEELRDLEKLFQQNTPHLHQNELARLKDFQHEFNKFRNDFKGAVAQKLRQVRSGQAEIETLKKLIVDHRTNIYATHTKVIEFIQTFNKSVERLELLQEILKNGVHYVDCAQNFSKLQSKYVEMIVLYLSFNNANYELSRKFECQKKKKDKNPVFVFVDVDRIENISQIIPEKELNSFNGLFRYSQGKYSNLEKYSKAEIFLTFATTILRRNPVESLGDNMITNLQEYLKTGPSDEEFFKQIQEEKELRKEIFILVDAFHDALEALSSGSPDTREIMKTFKEKYYNFNPYGQSLDLLHIVYGKDFEDNIESDFKVESKFKNEALANNRWIFY</sequence>
<accession>A0A914CY18</accession>
<protein>
    <recommendedName>
        <fullName evidence="1">SNTX MACPF/CDC-like domain-containing protein</fullName>
    </recommendedName>
</protein>
<dbReference type="PANTHER" id="PTHR31594:SF14">
    <property type="entry name" value="FIBRONECTIN TYPE-III DOMAIN-CONTAINING PROTEIN"/>
    <property type="match status" value="1"/>
</dbReference>
<organism evidence="2 3">
    <name type="scientific">Acrobeloides nanus</name>
    <dbReference type="NCBI Taxonomy" id="290746"/>
    <lineage>
        <taxon>Eukaryota</taxon>
        <taxon>Metazoa</taxon>
        <taxon>Ecdysozoa</taxon>
        <taxon>Nematoda</taxon>
        <taxon>Chromadorea</taxon>
        <taxon>Rhabditida</taxon>
        <taxon>Tylenchina</taxon>
        <taxon>Cephalobomorpha</taxon>
        <taxon>Cephaloboidea</taxon>
        <taxon>Cephalobidae</taxon>
        <taxon>Acrobeloides</taxon>
    </lineage>
</organism>
<dbReference type="PANTHER" id="PTHR31594">
    <property type="entry name" value="AIG1-TYPE G DOMAIN-CONTAINING PROTEIN"/>
    <property type="match status" value="1"/>
</dbReference>
<proteinExistence type="predicted"/>
<dbReference type="Pfam" id="PF24674">
    <property type="entry name" value="MACPF_SNTX"/>
    <property type="match status" value="1"/>
</dbReference>
<evidence type="ECO:0000259" key="1">
    <source>
        <dbReference type="Pfam" id="PF24674"/>
    </source>
</evidence>
<dbReference type="WBParaSite" id="ACRNAN_scaffold16153.g31387.t1">
    <property type="protein sequence ID" value="ACRNAN_scaffold16153.g31387.t1"/>
    <property type="gene ID" value="ACRNAN_scaffold16153.g31387"/>
</dbReference>
<reference evidence="3" key="1">
    <citation type="submission" date="2022-11" db="UniProtKB">
        <authorList>
            <consortium name="WormBaseParasite"/>
        </authorList>
    </citation>
    <scope>IDENTIFICATION</scope>
</reference>
<evidence type="ECO:0000313" key="3">
    <source>
        <dbReference type="WBParaSite" id="ACRNAN_scaffold16153.g31387.t1"/>
    </source>
</evidence>